<evidence type="ECO:0000313" key="3">
    <source>
        <dbReference type="Proteomes" id="UP000602284"/>
    </source>
</evidence>
<dbReference type="Gene3D" id="3.40.250.10">
    <property type="entry name" value="Rhodanese-like domain"/>
    <property type="match status" value="1"/>
</dbReference>
<organism evidence="2 3">
    <name type="scientific">Tumebacillus amylolyticus</name>
    <dbReference type="NCBI Taxonomy" id="2801339"/>
    <lineage>
        <taxon>Bacteria</taxon>
        <taxon>Bacillati</taxon>
        <taxon>Bacillota</taxon>
        <taxon>Bacilli</taxon>
        <taxon>Bacillales</taxon>
        <taxon>Alicyclobacillaceae</taxon>
        <taxon>Tumebacillus</taxon>
    </lineage>
</organism>
<dbReference type="SMART" id="SM00450">
    <property type="entry name" value="RHOD"/>
    <property type="match status" value="1"/>
</dbReference>
<dbReference type="PANTHER" id="PTHR43031:SF1">
    <property type="entry name" value="PYRIDINE NUCLEOTIDE-DISULPHIDE OXIDOREDUCTASE"/>
    <property type="match status" value="1"/>
</dbReference>
<comment type="caution">
    <text evidence="2">The sequence shown here is derived from an EMBL/GenBank/DDBJ whole genome shotgun (WGS) entry which is preliminary data.</text>
</comment>
<evidence type="ECO:0000313" key="2">
    <source>
        <dbReference type="EMBL" id="MBL0385591.1"/>
    </source>
</evidence>
<name>A0ABS1J5M7_9BACL</name>
<accession>A0ABS1J5M7</accession>
<reference evidence="2 3" key="1">
    <citation type="submission" date="2021-01" db="EMBL/GenBank/DDBJ databases">
        <title>Tumebacillus sp. strain ITR2 16S ribosomal RNA gene Genome sequencing and assembly.</title>
        <authorList>
            <person name="Kang M."/>
        </authorList>
    </citation>
    <scope>NUCLEOTIDE SEQUENCE [LARGE SCALE GENOMIC DNA]</scope>
    <source>
        <strain evidence="2 3">ITR2</strain>
    </source>
</reference>
<dbReference type="RefSeq" id="WP_201630955.1">
    <property type="nucleotide sequence ID" value="NZ_JAEQNB010000001.1"/>
</dbReference>
<dbReference type="CDD" id="cd00158">
    <property type="entry name" value="RHOD"/>
    <property type="match status" value="1"/>
</dbReference>
<protein>
    <submittedName>
        <fullName evidence="2">Rhodanese-like domain-containing protein</fullName>
    </submittedName>
</protein>
<dbReference type="InterPro" id="IPR050229">
    <property type="entry name" value="GlpE_sulfurtransferase"/>
</dbReference>
<dbReference type="SUPFAM" id="SSF52821">
    <property type="entry name" value="Rhodanese/Cell cycle control phosphatase"/>
    <property type="match status" value="1"/>
</dbReference>
<keyword evidence="3" id="KW-1185">Reference proteome</keyword>
<sequence>MKSKENDIPQVSPEEVLNRLSGMNAPTIVDVRENEEVAHGTIRDALHIPLADLSMWIEDLREHEEIVIVCKTGRRSTVACEILMEKGLHQVRNMTGGLVNWKGELSI</sequence>
<dbReference type="PROSITE" id="PS50206">
    <property type="entry name" value="RHODANESE_3"/>
    <property type="match status" value="1"/>
</dbReference>
<gene>
    <name evidence="2" type="ORF">JJB07_02915</name>
</gene>
<dbReference type="InterPro" id="IPR001763">
    <property type="entry name" value="Rhodanese-like_dom"/>
</dbReference>
<dbReference type="Proteomes" id="UP000602284">
    <property type="component" value="Unassembled WGS sequence"/>
</dbReference>
<dbReference type="InterPro" id="IPR036873">
    <property type="entry name" value="Rhodanese-like_dom_sf"/>
</dbReference>
<dbReference type="EMBL" id="JAEQNB010000001">
    <property type="protein sequence ID" value="MBL0385591.1"/>
    <property type="molecule type" value="Genomic_DNA"/>
</dbReference>
<evidence type="ECO:0000259" key="1">
    <source>
        <dbReference type="PROSITE" id="PS50206"/>
    </source>
</evidence>
<dbReference type="Pfam" id="PF00581">
    <property type="entry name" value="Rhodanese"/>
    <property type="match status" value="1"/>
</dbReference>
<proteinExistence type="predicted"/>
<dbReference type="PANTHER" id="PTHR43031">
    <property type="entry name" value="FAD-DEPENDENT OXIDOREDUCTASE"/>
    <property type="match status" value="1"/>
</dbReference>
<feature type="domain" description="Rhodanese" evidence="1">
    <location>
        <begin position="22"/>
        <end position="106"/>
    </location>
</feature>